<organism evidence="2 3">
    <name type="scientific">Sinomonas terrae</name>
    <dbReference type="NCBI Taxonomy" id="2908838"/>
    <lineage>
        <taxon>Bacteria</taxon>
        <taxon>Bacillati</taxon>
        <taxon>Actinomycetota</taxon>
        <taxon>Actinomycetes</taxon>
        <taxon>Micrococcales</taxon>
        <taxon>Micrococcaceae</taxon>
        <taxon>Sinomonas</taxon>
    </lineage>
</organism>
<keyword evidence="1" id="KW-1133">Transmembrane helix</keyword>
<keyword evidence="1" id="KW-0812">Transmembrane</keyword>
<protein>
    <submittedName>
        <fullName evidence="2">DUF2291 domain-containing protein</fullName>
    </submittedName>
</protein>
<comment type="caution">
    <text evidence="2">The sequence shown here is derived from an EMBL/GenBank/DDBJ whole genome shotgun (WGS) entry which is preliminary data.</text>
</comment>
<keyword evidence="1" id="KW-0472">Membrane</keyword>
<name>A0ABS9TW10_9MICC</name>
<dbReference type="InterPro" id="IPR036215">
    <property type="entry name" value="TM0957-like_sf"/>
</dbReference>
<evidence type="ECO:0000256" key="1">
    <source>
        <dbReference type="SAM" id="Phobius"/>
    </source>
</evidence>
<dbReference type="SUPFAM" id="SSF141318">
    <property type="entry name" value="TM0957-like"/>
    <property type="match status" value="1"/>
</dbReference>
<reference evidence="2 3" key="1">
    <citation type="submission" date="2022-03" db="EMBL/GenBank/DDBJ databases">
        <title>Sinomonas sp. isolated from a soil.</title>
        <authorList>
            <person name="Han J."/>
            <person name="Kim D.-U."/>
        </authorList>
    </citation>
    <scope>NUCLEOTIDE SEQUENCE [LARGE SCALE GENOMIC DNA]</scope>
    <source>
        <strain evidence="2 3">5-5</strain>
    </source>
</reference>
<keyword evidence="3" id="KW-1185">Reference proteome</keyword>
<evidence type="ECO:0000313" key="2">
    <source>
        <dbReference type="EMBL" id="MCH6468452.1"/>
    </source>
</evidence>
<dbReference type="EMBL" id="JAKZBV010000001">
    <property type="protein sequence ID" value="MCH6468452.1"/>
    <property type="molecule type" value="Genomic_DNA"/>
</dbReference>
<dbReference type="RefSeq" id="WP_241050170.1">
    <property type="nucleotide sequence ID" value="NZ_JAKZBV010000001.1"/>
</dbReference>
<proteinExistence type="predicted"/>
<feature type="transmembrane region" description="Helical" evidence="1">
    <location>
        <begin position="24"/>
        <end position="44"/>
    </location>
</feature>
<dbReference type="Pfam" id="PF10054">
    <property type="entry name" value="DUF2291"/>
    <property type="match status" value="1"/>
</dbReference>
<dbReference type="Proteomes" id="UP001202922">
    <property type="component" value="Unassembled WGS sequence"/>
</dbReference>
<sequence>MSTATTTTRIAAKRKGLSPATKRWIWIGLAIVLLLAMFFSTKIVPAGSGAAQGPAAFNAADYGKKQFPKQQAFIDKNAVDAATLAAAAEKDPTAAEQKYGKTSDGATYVIPVKFTGVVGKIPPDGYTPITVPGLPPGIKVGVQLGPAINGTDLRDVTGDITLNNFQNQIQLQDAGAAINDQLKAELNSVNAQSLTGKTIQVYGAFTLINPQQWNVTPSRINVEK</sequence>
<accession>A0ABS9TW10</accession>
<gene>
    <name evidence="2" type="ORF">L0M17_00370</name>
</gene>
<dbReference type="PIRSF" id="PIRSF033535">
    <property type="entry name" value="UCP033535_plp"/>
    <property type="match status" value="1"/>
</dbReference>
<evidence type="ECO:0000313" key="3">
    <source>
        <dbReference type="Proteomes" id="UP001202922"/>
    </source>
</evidence>
<dbReference type="InterPro" id="IPR014582">
    <property type="entry name" value="UCP033535_lipo"/>
</dbReference>